<comment type="catalytic activity">
    <reaction evidence="17">
        <text>a beta-D-galactosyl-(1-&gt;3)-N-acetyl-alpha-D-galactosaminyl derivative + CMP-N-acetyl-beta-neuraminate = an N-acetyl-alpha-neuraminyl-(2-&gt;3)-beta-D-galactosyl-(1-&gt;3)-N-acetyl-alpha-D-galactosaminyl derivative + CMP + H(+)</text>
        <dbReference type="Rhea" id="RHEA:21616"/>
        <dbReference type="ChEBI" id="CHEBI:15378"/>
        <dbReference type="ChEBI" id="CHEBI:57812"/>
        <dbReference type="ChEBI" id="CHEBI:60377"/>
        <dbReference type="ChEBI" id="CHEBI:133470"/>
        <dbReference type="ChEBI" id="CHEBI:139596"/>
        <dbReference type="EC" id="2.4.3.4"/>
    </reaction>
    <physiologicalReaction direction="left-to-right" evidence="17">
        <dbReference type="Rhea" id="RHEA:21617"/>
    </physiologicalReaction>
</comment>
<keyword evidence="8 36" id="KW-0808">Transferase</keyword>
<evidence type="ECO:0000256" key="25">
    <source>
        <dbReference type="ARBA" id="ARBA00043816"/>
    </source>
</evidence>
<keyword evidence="12" id="KW-0333">Golgi apparatus</keyword>
<dbReference type="AlphaFoldDB" id="A0A2I0LNZ1"/>
<evidence type="ECO:0000256" key="16">
    <source>
        <dbReference type="ARBA" id="ARBA00023180"/>
    </source>
</evidence>
<evidence type="ECO:0000313" key="37">
    <source>
        <dbReference type="Proteomes" id="UP000053872"/>
    </source>
</evidence>
<evidence type="ECO:0000256" key="14">
    <source>
        <dbReference type="ARBA" id="ARBA00023136"/>
    </source>
</evidence>
<dbReference type="KEGG" id="clv:102084623"/>
<dbReference type="Proteomes" id="UP000053872">
    <property type="component" value="Unassembled WGS sequence"/>
</dbReference>
<comment type="subcellular location">
    <subcellularLocation>
        <location evidence="1">Golgi apparatus</location>
        <location evidence="1">Golgi stack membrane</location>
        <topology evidence="1">Single-pass type II membrane protein</topology>
    </subcellularLocation>
    <subcellularLocation>
        <location evidence="2">Secreted</location>
    </subcellularLocation>
</comment>
<evidence type="ECO:0000256" key="4">
    <source>
        <dbReference type="ARBA" id="ARBA00004934"/>
    </source>
</evidence>
<evidence type="ECO:0000256" key="18">
    <source>
        <dbReference type="ARBA" id="ARBA00039106"/>
    </source>
</evidence>
<evidence type="ECO:0000256" key="26">
    <source>
        <dbReference type="ARBA" id="ARBA00047509"/>
    </source>
</evidence>
<evidence type="ECO:0000256" key="24">
    <source>
        <dbReference type="ARBA" id="ARBA00043773"/>
    </source>
</evidence>
<dbReference type="CDD" id="cd23966">
    <property type="entry name" value="GT29_ST3GAL1_2"/>
    <property type="match status" value="1"/>
</dbReference>
<keyword evidence="6" id="KW-0964">Secreted</keyword>
<evidence type="ECO:0000256" key="20">
    <source>
        <dbReference type="ARBA" id="ARBA00042448"/>
    </source>
</evidence>
<dbReference type="InterPro" id="IPR038578">
    <property type="entry name" value="GT29-like_sf"/>
</dbReference>
<keyword evidence="14" id="KW-0472">Membrane</keyword>
<sequence length="319" mass="35732">MLCRRRMQVVLALCGLLALWQCFRAPPDNLGPFPGAPSLLDTPAARCTASANSSAWFHTRYDAATGPLLTGAAHELSPDVVRWWLTLQGHPNGIQLQDIIQQLFTVLPAPTSDVWDPSRCRTCAVVGNSGRLNGSGHGLEIDAHDWVLRMNRAKVAGFELDVGMRTTHHFMYPESAVNLGPGVHLVLVPFKPLDLQWVASAFSTGALTHTYTRVKQFIKADRNKVLVLSPAFLKYIHDNWTQRRGRYPSTGFTALLFALHACQRVSVFGFGADSDGNWHHYWEKNRWSGAFRRTRVHDADVEFSLIERLAAEGRILFYK</sequence>
<evidence type="ECO:0000256" key="21">
    <source>
        <dbReference type="ARBA" id="ARBA00042990"/>
    </source>
</evidence>
<evidence type="ECO:0000256" key="35">
    <source>
        <dbReference type="SAM" id="SignalP"/>
    </source>
</evidence>
<comment type="catalytic activity">
    <reaction evidence="23">
        <text>a ganglioside GA1 (d18:1(4E)) + CMP-N-acetyl-beta-neuraminate = a ganglioside GM1b (d18:1(4E)) + CMP + H(+)</text>
        <dbReference type="Rhea" id="RHEA:47560"/>
        <dbReference type="ChEBI" id="CHEBI:15378"/>
        <dbReference type="ChEBI" id="CHEBI:27938"/>
        <dbReference type="ChEBI" id="CHEBI:57812"/>
        <dbReference type="ChEBI" id="CHEBI:60377"/>
        <dbReference type="ChEBI" id="CHEBI:78568"/>
    </reaction>
    <physiologicalReaction direction="left-to-right" evidence="23">
        <dbReference type="Rhea" id="RHEA:47561"/>
    </physiologicalReaction>
</comment>
<feature type="binding site" evidence="33">
    <location>
        <position position="151"/>
    </location>
    <ligand>
        <name>substrate</name>
    </ligand>
</feature>
<comment type="catalytic activity">
    <reaction evidence="27">
        <text>a globoside GalGb4Cer + CMP-N-acetyl-beta-neuraminate = a globoside MSGG + CMP + H(+)</text>
        <dbReference type="Rhea" id="RHEA:65372"/>
        <dbReference type="ChEBI" id="CHEBI:15378"/>
        <dbReference type="ChEBI" id="CHEBI:57812"/>
        <dbReference type="ChEBI" id="CHEBI:60377"/>
        <dbReference type="ChEBI" id="CHEBI:140623"/>
        <dbReference type="ChEBI" id="CHEBI:140691"/>
    </reaction>
    <physiologicalReaction direction="left-to-right" evidence="27">
        <dbReference type="Rhea" id="RHEA:65373"/>
    </physiologicalReaction>
</comment>
<keyword evidence="7 36" id="KW-0328">Glycosyltransferase</keyword>
<gene>
    <name evidence="36" type="ORF">A306_00012594</name>
</gene>
<feature type="binding site" evidence="33">
    <location>
        <position position="251"/>
    </location>
    <ligand>
        <name>substrate</name>
    </ligand>
</feature>
<evidence type="ECO:0000256" key="5">
    <source>
        <dbReference type="ARBA" id="ARBA00006003"/>
    </source>
</evidence>
<evidence type="ECO:0000256" key="15">
    <source>
        <dbReference type="ARBA" id="ARBA00023157"/>
    </source>
</evidence>
<dbReference type="STRING" id="8932.A0A2I0LNZ1"/>
<evidence type="ECO:0000256" key="28">
    <source>
        <dbReference type="ARBA" id="ARBA00062545"/>
    </source>
</evidence>
<evidence type="ECO:0000256" key="22">
    <source>
        <dbReference type="ARBA" id="ARBA00042991"/>
    </source>
</evidence>
<keyword evidence="37" id="KW-1185">Reference proteome</keyword>
<comment type="similarity">
    <text evidence="5">Belongs to the glycosyltransferase 29 family.</text>
</comment>
<comment type="pathway">
    <text evidence="3">Protein modification; protein glycosylation.</text>
</comment>
<feature type="binding site" evidence="33">
    <location>
        <position position="297"/>
    </location>
    <ligand>
        <name>substrate</name>
    </ligand>
</feature>
<evidence type="ECO:0000256" key="33">
    <source>
        <dbReference type="PIRSR" id="PIRSR005557-1"/>
    </source>
</evidence>
<accession>A0A2I0LNZ1</accession>
<evidence type="ECO:0000256" key="10">
    <source>
        <dbReference type="ARBA" id="ARBA00022968"/>
    </source>
</evidence>
<proteinExistence type="inferred from homology"/>
<dbReference type="EMBL" id="AKCR02000162">
    <property type="protein sequence ID" value="PKK19152.1"/>
    <property type="molecule type" value="Genomic_DNA"/>
</dbReference>
<dbReference type="EC" id="2.4.3.4" evidence="19"/>
<feature type="binding site" evidence="33">
    <location>
        <position position="247"/>
    </location>
    <ligand>
        <name>substrate</name>
    </ligand>
</feature>
<keyword evidence="11" id="KW-1133">Transmembrane helix</keyword>
<evidence type="ECO:0000256" key="8">
    <source>
        <dbReference type="ARBA" id="ARBA00022679"/>
    </source>
</evidence>
<evidence type="ECO:0000256" key="19">
    <source>
        <dbReference type="ARBA" id="ARBA00039107"/>
    </source>
</evidence>
<name>A0A2I0LNZ1_COLLI</name>
<dbReference type="GO" id="GO:0032580">
    <property type="term" value="C:Golgi cisterna membrane"/>
    <property type="evidence" value="ECO:0007669"/>
    <property type="project" value="UniProtKB-SubCell"/>
</dbReference>
<evidence type="ECO:0000256" key="13">
    <source>
        <dbReference type="ARBA" id="ARBA00023098"/>
    </source>
</evidence>
<dbReference type="GO" id="GO:0047288">
    <property type="term" value="F:beta-D-galactosyl-(1-&gt;3)-N-acetyl-beta-D-galactosaminide alpha-2,3- sialyltransferase"/>
    <property type="evidence" value="ECO:0007669"/>
    <property type="project" value="UniProtKB-EC"/>
</dbReference>
<comment type="caution">
    <text evidence="36">The sequence shown here is derived from an EMBL/GenBank/DDBJ whole genome shotgun (WGS) entry which is preliminary data.</text>
</comment>
<feature type="binding site" evidence="33">
    <location>
        <position position="271"/>
    </location>
    <ligand>
        <name>substrate</name>
    </ligand>
</feature>
<dbReference type="EC" id="2.4.3.2" evidence="18"/>
<feature type="binding site" evidence="33">
    <location>
        <position position="88"/>
    </location>
    <ligand>
        <name>substrate</name>
    </ligand>
</feature>
<keyword evidence="16" id="KW-0325">Glycoprotein</keyword>
<evidence type="ECO:0000256" key="30">
    <source>
        <dbReference type="ARBA" id="ARBA00081228"/>
    </source>
</evidence>
<reference evidence="36 37" key="1">
    <citation type="journal article" date="2013" name="Science">
        <title>Genomic diversity and evolution of the head crest in the rock pigeon.</title>
        <authorList>
            <person name="Shapiro M.D."/>
            <person name="Kronenberg Z."/>
            <person name="Li C."/>
            <person name="Domyan E.T."/>
            <person name="Pan H."/>
            <person name="Campbell M."/>
            <person name="Tan H."/>
            <person name="Huff C.D."/>
            <person name="Hu H."/>
            <person name="Vickrey A.I."/>
            <person name="Nielsen S.C."/>
            <person name="Stringham S.A."/>
            <person name="Hu H."/>
            <person name="Willerslev E."/>
            <person name="Gilbert M.T."/>
            <person name="Yandell M."/>
            <person name="Zhang G."/>
            <person name="Wang J."/>
        </authorList>
    </citation>
    <scope>NUCLEOTIDE SEQUENCE [LARGE SCALE GENOMIC DNA]</scope>
    <source>
        <tissue evidence="36">Blood</tissue>
    </source>
</reference>
<evidence type="ECO:0000256" key="11">
    <source>
        <dbReference type="ARBA" id="ARBA00022989"/>
    </source>
</evidence>
<protein>
    <recommendedName>
        <fullName evidence="29">CMP-N-acetylneuraminate-beta-galactosamide-alpha-2,3-sialyltransferase 2</fullName>
        <ecNumber evidence="18">2.4.3.2</ecNumber>
        <ecNumber evidence="19">2.4.3.4</ecNumber>
    </recommendedName>
    <alternativeName>
        <fullName evidence="22">Gal-NAc6S</fullName>
    </alternativeName>
    <alternativeName>
        <fullName evidence="20">Gal-beta-1,3-GalNAc-alpha-2,3-sialyltransferase</fullName>
    </alternativeName>
    <alternativeName>
        <fullName evidence="21">Monosialoganglioside sialyltransferase</fullName>
    </alternativeName>
    <alternativeName>
        <fullName evidence="30">ST3Gal II</fullName>
    </alternativeName>
    <alternativeName>
        <fullName evidence="31">ST3GalA.2</fullName>
    </alternativeName>
    <alternativeName>
        <fullName evidence="32">Sialyltransferase 4B</fullName>
    </alternativeName>
</protein>
<keyword evidence="15" id="KW-1015">Disulfide bond</keyword>
<feature type="binding site" evidence="33">
    <location>
        <position position="211"/>
    </location>
    <ligand>
        <name>substrate</name>
    </ligand>
</feature>
<dbReference type="Pfam" id="PF00777">
    <property type="entry name" value="Glyco_transf_29"/>
    <property type="match status" value="1"/>
</dbReference>
<comment type="catalytic activity">
    <reaction evidence="24">
        <text>a ganglioside GM1 (d18:1(4E)) + CMP-N-acetyl-beta-neuraminate = a ganglioside GD1a (d18:1(4E)) + CMP + H(+)</text>
        <dbReference type="Rhea" id="RHEA:18021"/>
        <dbReference type="ChEBI" id="CHEBI:15378"/>
        <dbReference type="ChEBI" id="CHEBI:57812"/>
        <dbReference type="ChEBI" id="CHEBI:60377"/>
        <dbReference type="ChEBI" id="CHEBI:77709"/>
        <dbReference type="ChEBI" id="CHEBI:78445"/>
        <dbReference type="EC" id="2.4.3.2"/>
    </reaction>
    <physiologicalReaction direction="left-to-right" evidence="24">
        <dbReference type="Rhea" id="RHEA:18022"/>
    </physiologicalReaction>
</comment>
<evidence type="ECO:0000256" key="1">
    <source>
        <dbReference type="ARBA" id="ARBA00004447"/>
    </source>
</evidence>
<keyword evidence="10" id="KW-0735">Signal-anchor</keyword>
<evidence type="ECO:0000256" key="34">
    <source>
        <dbReference type="PIRSR" id="PIRSR005557-2"/>
    </source>
</evidence>
<dbReference type="PANTHER" id="PTHR46032:SF1">
    <property type="entry name" value="ST3 BETA-GALACTOSIDE ALPHA-2,3-SIALYLTRANSFERASE 1"/>
    <property type="match status" value="1"/>
</dbReference>
<dbReference type="Gene3D" id="3.90.1480.20">
    <property type="entry name" value="Glycosyl transferase family 29"/>
    <property type="match status" value="1"/>
</dbReference>
<comment type="pathway">
    <text evidence="4">Glycolipid biosynthesis.</text>
</comment>
<comment type="catalytic activity">
    <reaction evidence="26">
        <text>ganglioside GM1 (d18:1(4E)/18:0) + CMP-N-acetyl-beta-neuraminate = ganglioside GD1a (18:1(4E)/18:0) + CMP + H(+)</text>
        <dbReference type="Rhea" id="RHEA:48248"/>
        <dbReference type="ChEBI" id="CHEBI:15378"/>
        <dbReference type="ChEBI" id="CHEBI:57812"/>
        <dbReference type="ChEBI" id="CHEBI:60377"/>
        <dbReference type="ChEBI" id="CHEBI:73110"/>
        <dbReference type="ChEBI" id="CHEBI:90153"/>
    </reaction>
    <physiologicalReaction direction="left-to-right" evidence="26">
        <dbReference type="Rhea" id="RHEA:48249"/>
    </physiologicalReaction>
</comment>
<comment type="catalytic activity">
    <reaction evidence="25">
        <text>a ganglioside GA1 + CMP-N-acetyl-beta-neuraminate = a ganglioside GM1b + CMP + H(+)</text>
        <dbReference type="Rhea" id="RHEA:48244"/>
        <dbReference type="ChEBI" id="CHEBI:15378"/>
        <dbReference type="ChEBI" id="CHEBI:57812"/>
        <dbReference type="ChEBI" id="CHEBI:60377"/>
        <dbReference type="ChEBI" id="CHEBI:88069"/>
        <dbReference type="ChEBI" id="CHEBI:90151"/>
    </reaction>
    <physiologicalReaction direction="left-to-right" evidence="25">
        <dbReference type="Rhea" id="RHEA:48245"/>
    </physiologicalReaction>
</comment>
<feature type="binding site" evidence="33">
    <location>
        <position position="128"/>
    </location>
    <ligand>
        <name>substrate</name>
    </ligand>
</feature>
<evidence type="ECO:0000256" key="6">
    <source>
        <dbReference type="ARBA" id="ARBA00022525"/>
    </source>
</evidence>
<evidence type="ECO:0000256" key="29">
    <source>
        <dbReference type="ARBA" id="ARBA00072809"/>
    </source>
</evidence>
<dbReference type="FunFam" id="3.90.1480.20:FF:000002">
    <property type="entry name" value="CMP-N-acetylneuraminate-beta-galactosamide- alpha-2,3-sialyltransferase 2"/>
    <property type="match status" value="1"/>
</dbReference>
<evidence type="ECO:0000256" key="32">
    <source>
        <dbReference type="ARBA" id="ARBA00082805"/>
    </source>
</evidence>
<organism evidence="36 37">
    <name type="scientific">Columba livia</name>
    <name type="common">Rock dove</name>
    <dbReference type="NCBI Taxonomy" id="8932"/>
    <lineage>
        <taxon>Eukaryota</taxon>
        <taxon>Metazoa</taxon>
        <taxon>Chordata</taxon>
        <taxon>Craniata</taxon>
        <taxon>Vertebrata</taxon>
        <taxon>Euteleostomi</taxon>
        <taxon>Archelosauria</taxon>
        <taxon>Archosauria</taxon>
        <taxon>Dinosauria</taxon>
        <taxon>Saurischia</taxon>
        <taxon>Theropoda</taxon>
        <taxon>Coelurosauria</taxon>
        <taxon>Aves</taxon>
        <taxon>Neognathae</taxon>
        <taxon>Neoaves</taxon>
        <taxon>Columbimorphae</taxon>
        <taxon>Columbiformes</taxon>
        <taxon>Columbidae</taxon>
        <taxon>Columba</taxon>
    </lineage>
</organism>
<evidence type="ECO:0000256" key="2">
    <source>
        <dbReference type="ARBA" id="ARBA00004613"/>
    </source>
</evidence>
<feature type="disulfide bond" evidence="34">
    <location>
        <begin position="123"/>
        <end position="262"/>
    </location>
</feature>
<dbReference type="InterPro" id="IPR051757">
    <property type="entry name" value="Beta-gal_alpha2-3_sialyltrans"/>
</dbReference>
<feature type="signal peptide" evidence="35">
    <location>
        <begin position="1"/>
        <end position="25"/>
    </location>
</feature>
<evidence type="ECO:0000313" key="36">
    <source>
        <dbReference type="EMBL" id="PKK19152.1"/>
    </source>
</evidence>
<keyword evidence="35" id="KW-0732">Signal</keyword>
<dbReference type="InParanoid" id="A0A2I0LNZ1"/>
<evidence type="ECO:0000256" key="31">
    <source>
        <dbReference type="ARBA" id="ARBA00081332"/>
    </source>
</evidence>
<comment type="subunit">
    <text evidence="28">Homodimer; disulfide-linked. Homodimer formation occurs in the endoplasmic reticulum.</text>
</comment>
<evidence type="ECO:0000256" key="9">
    <source>
        <dbReference type="ARBA" id="ARBA00022692"/>
    </source>
</evidence>
<dbReference type="GO" id="GO:0003836">
    <property type="term" value="F:beta-galactoside (CMP) alpha-2,3-sialyltransferase activity"/>
    <property type="evidence" value="ECO:0007669"/>
    <property type="project" value="UniProtKB-EC"/>
</dbReference>
<keyword evidence="13" id="KW-0443">Lipid metabolism</keyword>
<feature type="binding site" evidence="33">
    <location>
        <position position="280"/>
    </location>
    <ligand>
        <name>substrate</name>
    </ligand>
</feature>
<evidence type="ECO:0000256" key="3">
    <source>
        <dbReference type="ARBA" id="ARBA00004922"/>
    </source>
</evidence>
<dbReference type="GO" id="GO:0005576">
    <property type="term" value="C:extracellular region"/>
    <property type="evidence" value="ECO:0007669"/>
    <property type="project" value="UniProtKB-SubCell"/>
</dbReference>
<evidence type="ECO:0000256" key="23">
    <source>
        <dbReference type="ARBA" id="ARBA00043673"/>
    </source>
</evidence>
<feature type="chain" id="PRO_5014179297" description="CMP-N-acetylneuraminate-beta-galactosamide-alpha-2,3-sialyltransferase 2" evidence="35">
    <location>
        <begin position="26"/>
        <end position="319"/>
    </location>
</feature>
<dbReference type="PANTHER" id="PTHR46032">
    <property type="entry name" value="ALPHA-2,3-SIALYLTRANSFERASE ST3GAL I ISOFORM X1"/>
    <property type="match status" value="1"/>
</dbReference>
<evidence type="ECO:0000256" key="12">
    <source>
        <dbReference type="ARBA" id="ARBA00023034"/>
    </source>
</evidence>
<keyword evidence="9" id="KW-0812">Transmembrane</keyword>
<dbReference type="GO" id="GO:0006629">
    <property type="term" value="P:lipid metabolic process"/>
    <property type="evidence" value="ECO:0007669"/>
    <property type="project" value="UniProtKB-KW"/>
</dbReference>
<dbReference type="InterPro" id="IPR012163">
    <property type="entry name" value="Sialyl_trans"/>
</dbReference>
<evidence type="ECO:0000256" key="17">
    <source>
        <dbReference type="ARBA" id="ARBA00036292"/>
    </source>
</evidence>
<dbReference type="PIRSF" id="PIRSF005557">
    <property type="entry name" value="Sialyl_trans"/>
    <property type="match status" value="1"/>
</dbReference>
<dbReference type="InterPro" id="IPR001675">
    <property type="entry name" value="Glyco_trans_29"/>
</dbReference>
<evidence type="ECO:0000256" key="27">
    <source>
        <dbReference type="ARBA" id="ARBA00052027"/>
    </source>
</evidence>
<dbReference type="GO" id="GO:0097503">
    <property type="term" value="P:sialylation"/>
    <property type="evidence" value="ECO:0007669"/>
    <property type="project" value="TreeGrafter"/>
</dbReference>
<evidence type="ECO:0000256" key="7">
    <source>
        <dbReference type="ARBA" id="ARBA00022676"/>
    </source>
</evidence>